<dbReference type="Proteomes" id="UP000235703">
    <property type="component" value="Unassembled WGS sequence"/>
</dbReference>
<comment type="subcellular location">
    <subcellularLocation>
        <location evidence="1">Cell membrane</location>
        <topology evidence="1">Multi-pass membrane protein</topology>
    </subcellularLocation>
</comment>
<evidence type="ECO:0000259" key="7">
    <source>
        <dbReference type="Pfam" id="PF00482"/>
    </source>
</evidence>
<dbReference type="RefSeq" id="WP_102161216.1">
    <property type="nucleotide sequence ID" value="NZ_JALXLX010000027.1"/>
</dbReference>
<evidence type="ECO:0000256" key="1">
    <source>
        <dbReference type="ARBA" id="ARBA00004651"/>
    </source>
</evidence>
<comment type="caution">
    <text evidence="8">The sequence shown here is derived from an EMBL/GenBank/DDBJ whole genome shotgun (WGS) entry which is preliminary data.</text>
</comment>
<organism evidence="8 9">
    <name type="scientific">Brevibacterium luteolum</name>
    <dbReference type="NCBI Taxonomy" id="199591"/>
    <lineage>
        <taxon>Bacteria</taxon>
        <taxon>Bacillati</taxon>
        <taxon>Actinomycetota</taxon>
        <taxon>Actinomycetes</taxon>
        <taxon>Micrococcales</taxon>
        <taxon>Brevibacteriaceae</taxon>
        <taxon>Brevibacterium</taxon>
    </lineage>
</organism>
<dbReference type="InterPro" id="IPR042094">
    <property type="entry name" value="T2SS_GspF_sf"/>
</dbReference>
<keyword evidence="5 6" id="KW-0472">Membrane</keyword>
<dbReference type="Gene3D" id="1.20.81.30">
    <property type="entry name" value="Type II secretion system (T2SS), domain F"/>
    <property type="match status" value="1"/>
</dbReference>
<dbReference type="PANTHER" id="PTHR35007">
    <property type="entry name" value="INTEGRAL MEMBRANE PROTEIN-RELATED"/>
    <property type="match status" value="1"/>
</dbReference>
<keyword evidence="2" id="KW-1003">Cell membrane</keyword>
<proteinExistence type="predicted"/>
<dbReference type="EMBL" id="PNFZ01000002">
    <property type="protein sequence ID" value="PMB98600.1"/>
    <property type="molecule type" value="Genomic_DNA"/>
</dbReference>
<dbReference type="InterPro" id="IPR018076">
    <property type="entry name" value="T2SS_GspF_dom"/>
</dbReference>
<dbReference type="Pfam" id="PF00482">
    <property type="entry name" value="T2SSF"/>
    <property type="match status" value="1"/>
</dbReference>
<evidence type="ECO:0000256" key="5">
    <source>
        <dbReference type="ARBA" id="ARBA00023136"/>
    </source>
</evidence>
<evidence type="ECO:0000256" key="6">
    <source>
        <dbReference type="SAM" id="Phobius"/>
    </source>
</evidence>
<keyword evidence="9" id="KW-1185">Reference proteome</keyword>
<feature type="transmembrane region" description="Helical" evidence="6">
    <location>
        <begin position="210"/>
        <end position="230"/>
    </location>
</feature>
<gene>
    <name evidence="8" type="ORF">CJ198_04525</name>
</gene>
<keyword evidence="3 6" id="KW-0812">Transmembrane</keyword>
<dbReference type="PANTHER" id="PTHR35007:SF4">
    <property type="entry name" value="CONSERVED TRANSMEMBRANE PROTEIN-RELATED"/>
    <property type="match status" value="1"/>
</dbReference>
<evidence type="ECO:0000256" key="3">
    <source>
        <dbReference type="ARBA" id="ARBA00022692"/>
    </source>
</evidence>
<dbReference type="OrthoDB" id="4948021at2"/>
<feature type="domain" description="Type II secretion system protein GspF" evidence="7">
    <location>
        <begin position="73"/>
        <end position="196"/>
    </location>
</feature>
<evidence type="ECO:0000256" key="2">
    <source>
        <dbReference type="ARBA" id="ARBA00022475"/>
    </source>
</evidence>
<protein>
    <recommendedName>
        <fullName evidence="7">Type II secretion system protein GspF domain-containing protein</fullName>
    </recommendedName>
</protein>
<name>A0A2N6PIT7_9MICO</name>
<dbReference type="GO" id="GO:0005886">
    <property type="term" value="C:plasma membrane"/>
    <property type="evidence" value="ECO:0007669"/>
    <property type="project" value="UniProtKB-SubCell"/>
</dbReference>
<accession>A0A2N6PIT7</accession>
<evidence type="ECO:0000313" key="8">
    <source>
        <dbReference type="EMBL" id="PMB98600.1"/>
    </source>
</evidence>
<reference evidence="8 9" key="1">
    <citation type="submission" date="2017-09" db="EMBL/GenBank/DDBJ databases">
        <title>Bacterial strain isolated from the female urinary microbiota.</title>
        <authorList>
            <person name="Thomas-White K."/>
            <person name="Kumar N."/>
            <person name="Forster S."/>
            <person name="Putonti C."/>
            <person name="Lawley T."/>
            <person name="Wolfe A.J."/>
        </authorList>
    </citation>
    <scope>NUCLEOTIDE SEQUENCE [LARGE SCALE GENOMIC DNA]</scope>
    <source>
        <strain evidence="8 9">UMB0680</strain>
    </source>
</reference>
<sequence>MTAVVIALIGGLAATGWWLLSADTAASRLTQLLPTRAGADQSPSRPRLFARWRRQAATASGPDDESAAIAMIDRAAELLRVGMPPEAIMSQLGELSDDPHSAEVLGRMSRSLRLGERPHEAIRRHAGQMPGAQHDIFDGMAAVWFVAETAGAPAADMLARYATSCREKADAARERAVALAGPQSTVRVLTWLPVFSLGLGAFIGANPLRLALTVPGALSLGGGIALLLAGRAWMRAMLRRAQ</sequence>
<evidence type="ECO:0000256" key="4">
    <source>
        <dbReference type="ARBA" id="ARBA00022989"/>
    </source>
</evidence>
<evidence type="ECO:0000313" key="9">
    <source>
        <dbReference type="Proteomes" id="UP000235703"/>
    </source>
</evidence>
<keyword evidence="4 6" id="KW-1133">Transmembrane helix</keyword>
<dbReference type="AlphaFoldDB" id="A0A2N6PIT7"/>